<dbReference type="SUPFAM" id="SSF56300">
    <property type="entry name" value="Metallo-dependent phosphatases"/>
    <property type="match status" value="1"/>
</dbReference>
<accession>A0A5A8DD94</accession>
<evidence type="ECO:0000259" key="2">
    <source>
        <dbReference type="Pfam" id="PF00149"/>
    </source>
</evidence>
<dbReference type="Proteomes" id="UP000324907">
    <property type="component" value="Unassembled WGS sequence"/>
</dbReference>
<gene>
    <name evidence="3" type="ORF">FNF28_04302</name>
</gene>
<dbReference type="PANTHER" id="PTHR16509:SF1">
    <property type="entry name" value="MANGANESE-DEPENDENT ADP-RIBOSE_CDP-ALCOHOL DIPHOSPHATASE"/>
    <property type="match status" value="1"/>
</dbReference>
<sequence>MAAQLGLLADVQFADVDDGHSFHGVPRFYRDSKVKLREAARTMELQGVADIVHCGDLIDGRARESAQACVEECLAEFAAATTARVSFAIGNHDIVRIPREKLLPLLGMRNGKGYFAFDLGGETDCGVRVVVLDSFEVGMHGRPEGDRRVRLASELLRANNPNSDRNESEGLAGVEKRWVMYNGALGLEQLRWAEAECAAAATRKQRVIVVTHVPVCPRDTHFDSLAWDYKAALSVLAHSPAVVAVVSGHDHEGWYECDRTGVHHVVLPGIVELPPGQQAFAVLHASRDPASGEPALRLEPFGEAASRVGLQAGPLPTPRASIFDGLMGAGARRSASRSPLEELCVDAEPDAGASDGAAAPPPSSPEGAGEGGEDFPGLSPGRIDWSSAGLVAQDLVDFVRVDTAGEPTIQVVSAVLSLGDLLEPVYVDGRWVGPPSPHCRGHGAAAAVGSSEAAAAAKPAPSTSEATVVVNCCLPAAAVTRVVLRGNPQLQRLELPSPFWESTAATLEQLDVSGCGLAALPDDLGSLFSLTLLDASGNGLTAVPEWAGKLPALERLSLRGNPVSTGGDLLLACPALAWVDLSGCPIAEASGGTGLCGPELCRALEAMGCEVVRDE</sequence>
<feature type="domain" description="Calcineurin-like phosphoesterase" evidence="2">
    <location>
        <begin position="47"/>
        <end position="252"/>
    </location>
</feature>
<dbReference type="Gene3D" id="3.80.10.10">
    <property type="entry name" value="Ribonuclease Inhibitor"/>
    <property type="match status" value="1"/>
</dbReference>
<dbReference type="Pfam" id="PF00149">
    <property type="entry name" value="Metallophos"/>
    <property type="match status" value="1"/>
</dbReference>
<feature type="region of interest" description="Disordered" evidence="1">
    <location>
        <begin position="350"/>
        <end position="380"/>
    </location>
</feature>
<comment type="caution">
    <text evidence="3">The sequence shown here is derived from an EMBL/GenBank/DDBJ whole genome shotgun (WGS) entry which is preliminary data.</text>
</comment>
<dbReference type="PANTHER" id="PTHR16509">
    <property type="match status" value="1"/>
</dbReference>
<dbReference type="AlphaFoldDB" id="A0A5A8DD94"/>
<dbReference type="GO" id="GO:0047734">
    <property type="term" value="F:CDP-glycerol diphosphatase activity"/>
    <property type="evidence" value="ECO:0007669"/>
    <property type="project" value="TreeGrafter"/>
</dbReference>
<name>A0A5A8DD94_CAFRO</name>
<proteinExistence type="predicted"/>
<dbReference type="GO" id="GO:0008663">
    <property type="term" value="F:2',3'-cyclic-nucleotide 2'-phosphodiesterase activity"/>
    <property type="evidence" value="ECO:0007669"/>
    <property type="project" value="TreeGrafter"/>
</dbReference>
<evidence type="ECO:0000313" key="4">
    <source>
        <dbReference type="Proteomes" id="UP000324907"/>
    </source>
</evidence>
<evidence type="ECO:0000313" key="3">
    <source>
        <dbReference type="EMBL" id="KAA0163305.1"/>
    </source>
</evidence>
<dbReference type="InterPro" id="IPR029052">
    <property type="entry name" value="Metallo-depent_PP-like"/>
</dbReference>
<dbReference type="EMBL" id="VLTL01000068">
    <property type="protein sequence ID" value="KAA0163305.1"/>
    <property type="molecule type" value="Genomic_DNA"/>
</dbReference>
<evidence type="ECO:0000256" key="1">
    <source>
        <dbReference type="SAM" id="MobiDB-lite"/>
    </source>
</evidence>
<dbReference type="Gene3D" id="3.60.21.10">
    <property type="match status" value="1"/>
</dbReference>
<dbReference type="GO" id="GO:0030145">
    <property type="term" value="F:manganese ion binding"/>
    <property type="evidence" value="ECO:0007669"/>
    <property type="project" value="TreeGrafter"/>
</dbReference>
<dbReference type="InterPro" id="IPR004843">
    <property type="entry name" value="Calcineurin-like_PHP"/>
</dbReference>
<dbReference type="GO" id="GO:0047631">
    <property type="term" value="F:ADP-ribose diphosphatase activity"/>
    <property type="evidence" value="ECO:0007669"/>
    <property type="project" value="TreeGrafter"/>
</dbReference>
<protein>
    <recommendedName>
        <fullName evidence="2">Calcineurin-like phosphoesterase domain-containing protein</fullName>
    </recommendedName>
</protein>
<reference evidence="3 4" key="1">
    <citation type="submission" date="2019-07" db="EMBL/GenBank/DDBJ databases">
        <title>Genomes of Cafeteria roenbergensis.</title>
        <authorList>
            <person name="Fischer M.G."/>
            <person name="Hackl T."/>
            <person name="Roman M."/>
        </authorList>
    </citation>
    <scope>NUCLEOTIDE SEQUENCE [LARGE SCALE GENOMIC DNA]</scope>
    <source>
        <strain evidence="3 4">RCC970-E3</strain>
    </source>
</reference>
<dbReference type="SUPFAM" id="SSF52058">
    <property type="entry name" value="L domain-like"/>
    <property type="match status" value="1"/>
</dbReference>
<organism evidence="3 4">
    <name type="scientific">Cafeteria roenbergensis</name>
    <name type="common">Marine flagellate</name>
    <dbReference type="NCBI Taxonomy" id="33653"/>
    <lineage>
        <taxon>Eukaryota</taxon>
        <taxon>Sar</taxon>
        <taxon>Stramenopiles</taxon>
        <taxon>Bigyra</taxon>
        <taxon>Opalozoa</taxon>
        <taxon>Bicosoecida</taxon>
        <taxon>Cafeteriaceae</taxon>
        <taxon>Cafeteria</taxon>
    </lineage>
</organism>
<dbReference type="InterPro" id="IPR032675">
    <property type="entry name" value="LRR_dom_sf"/>
</dbReference>